<sequence length="257" mass="28967">MTTKTIELDLFQENIKHLSTDELGNFIVITSRNRIVLSDRTIPLELGVDIVMAKIINEEKILIVLHHSTSIENALIIDYTGKSYARFNIGTSINDIKINGKKIIVSYFDEGVLRGDKPDCDALAVFNHKGEQVFGFNSGNVQNPLIDCYCAANLGNGKIVFNGYGNFLLQELDLNNFNLASYKVPPLCIGARSVSAKADNIIFHSTYEDKTNFFIWNLQTDEFYSIDSEFKNLQSTENGIFYQVNRKSFTIINPLES</sequence>
<protein>
    <submittedName>
        <fullName evidence="1">Uncharacterized protein</fullName>
    </submittedName>
</protein>
<name>A0ACC6J7T6_9FLAO</name>
<reference evidence="1" key="1">
    <citation type="submission" date="2023-07" db="EMBL/GenBank/DDBJ databases">
        <title>Sorghum-associated microbial communities from plants grown in Nebraska, USA.</title>
        <authorList>
            <person name="Schachtman D."/>
        </authorList>
    </citation>
    <scope>NUCLEOTIDE SEQUENCE</scope>
    <source>
        <strain evidence="1">DS2329</strain>
    </source>
</reference>
<dbReference type="Proteomes" id="UP001184833">
    <property type="component" value="Unassembled WGS sequence"/>
</dbReference>
<comment type="caution">
    <text evidence="1">The sequence shown here is derived from an EMBL/GenBank/DDBJ whole genome shotgun (WGS) entry which is preliminary data.</text>
</comment>
<dbReference type="EMBL" id="JAVDQX010000002">
    <property type="protein sequence ID" value="MDR6459041.1"/>
    <property type="molecule type" value="Genomic_DNA"/>
</dbReference>
<evidence type="ECO:0000313" key="2">
    <source>
        <dbReference type="Proteomes" id="UP001184833"/>
    </source>
</evidence>
<organism evidence="1 2">
    <name type="scientific">Chryseobacterium vietnamense</name>
    <dbReference type="NCBI Taxonomy" id="866785"/>
    <lineage>
        <taxon>Bacteria</taxon>
        <taxon>Pseudomonadati</taxon>
        <taxon>Bacteroidota</taxon>
        <taxon>Flavobacteriia</taxon>
        <taxon>Flavobacteriales</taxon>
        <taxon>Weeksellaceae</taxon>
        <taxon>Chryseobacterium group</taxon>
        <taxon>Chryseobacterium</taxon>
    </lineage>
</organism>
<accession>A0ACC6J7T6</accession>
<evidence type="ECO:0000313" key="1">
    <source>
        <dbReference type="EMBL" id="MDR6459041.1"/>
    </source>
</evidence>
<keyword evidence="2" id="KW-1185">Reference proteome</keyword>
<gene>
    <name evidence="1" type="ORF">J2786_002148</name>
</gene>
<proteinExistence type="predicted"/>